<keyword evidence="2" id="KW-1185">Reference proteome</keyword>
<sequence length="92" mass="10241">MQTKLCSEILKILNGQPASTMTVQELIKIINPPLSFSAALSDRNSYEKIQEMVIIENLTFLQDQGLVFLSDAQEIRWAAVSGSKISIQSLDQ</sequence>
<gene>
    <name evidence="1" type="ORF">GCM10022423_43660</name>
</gene>
<comment type="caution">
    <text evidence="1">The sequence shown here is derived from an EMBL/GenBank/DDBJ whole genome shotgun (WGS) entry which is preliminary data.</text>
</comment>
<dbReference type="EMBL" id="BAABDU010000010">
    <property type="protein sequence ID" value="GAA3782324.1"/>
    <property type="molecule type" value="Genomic_DNA"/>
</dbReference>
<dbReference type="RefSeq" id="WP_345146916.1">
    <property type="nucleotide sequence ID" value="NZ_BAABDU010000010.1"/>
</dbReference>
<organism evidence="1 2">
    <name type="scientific">Flavobacterium ginsengiterrae</name>
    <dbReference type="NCBI Taxonomy" id="871695"/>
    <lineage>
        <taxon>Bacteria</taxon>
        <taxon>Pseudomonadati</taxon>
        <taxon>Bacteroidota</taxon>
        <taxon>Flavobacteriia</taxon>
        <taxon>Flavobacteriales</taxon>
        <taxon>Flavobacteriaceae</taxon>
        <taxon>Flavobacterium</taxon>
    </lineage>
</organism>
<protein>
    <submittedName>
        <fullName evidence="1">Uncharacterized protein</fullName>
    </submittedName>
</protein>
<reference evidence="2" key="1">
    <citation type="journal article" date="2019" name="Int. J. Syst. Evol. Microbiol.">
        <title>The Global Catalogue of Microorganisms (GCM) 10K type strain sequencing project: providing services to taxonomists for standard genome sequencing and annotation.</title>
        <authorList>
            <consortium name="The Broad Institute Genomics Platform"/>
            <consortium name="The Broad Institute Genome Sequencing Center for Infectious Disease"/>
            <person name="Wu L."/>
            <person name="Ma J."/>
        </authorList>
    </citation>
    <scope>NUCLEOTIDE SEQUENCE [LARGE SCALE GENOMIC DNA]</scope>
    <source>
        <strain evidence="2">JCM 17337</strain>
    </source>
</reference>
<evidence type="ECO:0000313" key="2">
    <source>
        <dbReference type="Proteomes" id="UP001500748"/>
    </source>
</evidence>
<evidence type="ECO:0000313" key="1">
    <source>
        <dbReference type="EMBL" id="GAA3782324.1"/>
    </source>
</evidence>
<proteinExistence type="predicted"/>
<name>A0ABP7H3T8_9FLAO</name>
<accession>A0ABP7H3T8</accession>
<dbReference type="Proteomes" id="UP001500748">
    <property type="component" value="Unassembled WGS sequence"/>
</dbReference>